<evidence type="ECO:0000256" key="1">
    <source>
        <dbReference type="PROSITE-ProRule" id="PRU00339"/>
    </source>
</evidence>
<dbReference type="RefSeq" id="WP_188688815.1">
    <property type="nucleotide sequence ID" value="NZ_BMLY01000001.1"/>
</dbReference>
<evidence type="ECO:0000313" key="3">
    <source>
        <dbReference type="Proteomes" id="UP000621859"/>
    </source>
</evidence>
<keyword evidence="3" id="KW-1185">Reference proteome</keyword>
<keyword evidence="1" id="KW-0802">TPR repeat</keyword>
<evidence type="ECO:0000313" key="2">
    <source>
        <dbReference type="EMBL" id="GGP24862.1"/>
    </source>
</evidence>
<dbReference type="InterPro" id="IPR019734">
    <property type="entry name" value="TPR_rpt"/>
</dbReference>
<dbReference type="Pfam" id="PF01075">
    <property type="entry name" value="Glyco_transf_9"/>
    <property type="match status" value="1"/>
</dbReference>
<dbReference type="PANTHER" id="PTHR44809:SF1">
    <property type="entry name" value="PROTEIN O-MANNOSYL-TRANSFERASE TMTC1"/>
    <property type="match status" value="1"/>
</dbReference>
<feature type="repeat" description="TPR" evidence="1">
    <location>
        <begin position="111"/>
        <end position="144"/>
    </location>
</feature>
<dbReference type="InterPro" id="IPR011990">
    <property type="entry name" value="TPR-like_helical_dom_sf"/>
</dbReference>
<feature type="repeat" description="TPR" evidence="1">
    <location>
        <begin position="43"/>
        <end position="76"/>
    </location>
</feature>
<dbReference type="Pfam" id="PF13432">
    <property type="entry name" value="TPR_16"/>
    <property type="match status" value="2"/>
</dbReference>
<dbReference type="SUPFAM" id="SSF53756">
    <property type="entry name" value="UDP-Glycosyltransferase/glycogen phosphorylase"/>
    <property type="match status" value="1"/>
</dbReference>
<dbReference type="SMART" id="SM00028">
    <property type="entry name" value="TPR"/>
    <property type="match status" value="4"/>
</dbReference>
<dbReference type="InterPro" id="IPR002201">
    <property type="entry name" value="Glyco_trans_9"/>
</dbReference>
<protein>
    <recommendedName>
        <fullName evidence="4">Tfp pilus assembly protein PilF</fullName>
    </recommendedName>
</protein>
<feature type="repeat" description="TPR" evidence="1">
    <location>
        <begin position="77"/>
        <end position="110"/>
    </location>
</feature>
<dbReference type="Gene3D" id="3.40.50.2000">
    <property type="entry name" value="Glycogen Phosphorylase B"/>
    <property type="match status" value="1"/>
</dbReference>
<name>A0ABQ2PIL4_9NEIS</name>
<dbReference type="PROSITE" id="PS50005">
    <property type="entry name" value="TPR"/>
    <property type="match status" value="3"/>
</dbReference>
<sequence>MSVTYSPEVQHQFDEANRLLELGNLPAAEAHYKMALAIAPDQAAIWANLALLQERKGEIADAVGSYSRALALQPTSTQIYLNLGVLLLNHKRFDDAELAFRQALELTPNSAQAWSSLGVLWACLKREDEAEACYRHALDIDPHYHRARFNLSYILMRQGRFEEGWAAREARSDDPLGRYFQFPRWQGEEISGKSFLIGFEAGFGDMLHFCRYATLLKAQGANRVSLVCHPPLKTLLQRMPTLDDVYGYDEAVPQTGWDYWCPPMSLPLYLGTRLDNIPHHVPYLFADALKAAQWQDRLEGTGPRVGLVWQGNAAFENDKDRSIPALDLLSPVLMVPGIQFVSLQKGPAESARLVEPVPTSLFAAGPELQSFDDTAALISNLDLIITVDTAVAHLAGAMGKPCWVLLPDFRPDWRWLTHRTDSPWYPTFKLYWQTSAGDWQTLINAVVQDLQHWVEMQRVEAKR</sequence>
<organism evidence="2 3">
    <name type="scientific">Silvimonas amylolytica</name>
    <dbReference type="NCBI Taxonomy" id="449663"/>
    <lineage>
        <taxon>Bacteria</taxon>
        <taxon>Pseudomonadati</taxon>
        <taxon>Pseudomonadota</taxon>
        <taxon>Betaproteobacteria</taxon>
        <taxon>Neisseriales</taxon>
        <taxon>Chitinibacteraceae</taxon>
        <taxon>Silvimonas</taxon>
    </lineage>
</organism>
<dbReference type="EMBL" id="BMLY01000001">
    <property type="protein sequence ID" value="GGP24862.1"/>
    <property type="molecule type" value="Genomic_DNA"/>
</dbReference>
<evidence type="ECO:0008006" key="4">
    <source>
        <dbReference type="Google" id="ProtNLM"/>
    </source>
</evidence>
<dbReference type="Proteomes" id="UP000621859">
    <property type="component" value="Unassembled WGS sequence"/>
</dbReference>
<dbReference type="SUPFAM" id="SSF48452">
    <property type="entry name" value="TPR-like"/>
    <property type="match status" value="1"/>
</dbReference>
<dbReference type="PROSITE" id="PS50293">
    <property type="entry name" value="TPR_REGION"/>
    <property type="match status" value="1"/>
</dbReference>
<accession>A0ABQ2PIL4</accession>
<dbReference type="Gene3D" id="1.25.40.10">
    <property type="entry name" value="Tetratricopeptide repeat domain"/>
    <property type="match status" value="2"/>
</dbReference>
<comment type="caution">
    <text evidence="2">The sequence shown here is derived from an EMBL/GenBank/DDBJ whole genome shotgun (WGS) entry which is preliminary data.</text>
</comment>
<dbReference type="InterPro" id="IPR052943">
    <property type="entry name" value="TMTC_O-mannosyl-trnsfr"/>
</dbReference>
<proteinExistence type="predicted"/>
<reference evidence="3" key="1">
    <citation type="journal article" date="2019" name="Int. J. Syst. Evol. Microbiol.">
        <title>The Global Catalogue of Microorganisms (GCM) 10K type strain sequencing project: providing services to taxonomists for standard genome sequencing and annotation.</title>
        <authorList>
            <consortium name="The Broad Institute Genomics Platform"/>
            <consortium name="The Broad Institute Genome Sequencing Center for Infectious Disease"/>
            <person name="Wu L."/>
            <person name="Ma J."/>
        </authorList>
    </citation>
    <scope>NUCLEOTIDE SEQUENCE [LARGE SCALE GENOMIC DNA]</scope>
    <source>
        <strain evidence="3">CGMCC 1.8860</strain>
    </source>
</reference>
<gene>
    <name evidence="2" type="ORF">GCM10010971_06810</name>
</gene>
<dbReference type="PANTHER" id="PTHR44809">
    <property type="match status" value="1"/>
</dbReference>